<dbReference type="EMBL" id="QGKW02000717">
    <property type="protein sequence ID" value="KAF2595563.1"/>
    <property type="molecule type" value="Genomic_DNA"/>
</dbReference>
<sequence>MCIFPAASTLRYFSFILERLQRFLDEVPRLRGHQASSLGHLVSISRIINLASKPSPKSPFDIFITR</sequence>
<dbReference type="AlphaFoldDB" id="A0A8S9KQD2"/>
<reference evidence="1" key="1">
    <citation type="submission" date="2019-12" db="EMBL/GenBank/DDBJ databases">
        <title>Genome sequencing and annotation of Brassica cretica.</title>
        <authorList>
            <person name="Studholme D.J."/>
            <person name="Sarris P.F."/>
        </authorList>
    </citation>
    <scope>NUCLEOTIDE SEQUENCE</scope>
    <source>
        <strain evidence="1">PFS-001/15</strain>
        <tissue evidence="1">Leaf</tissue>
    </source>
</reference>
<protein>
    <submittedName>
        <fullName evidence="1">Uncharacterized protein</fullName>
    </submittedName>
</protein>
<comment type="caution">
    <text evidence="1">The sequence shown here is derived from an EMBL/GenBank/DDBJ whole genome shotgun (WGS) entry which is preliminary data.</text>
</comment>
<evidence type="ECO:0000313" key="1">
    <source>
        <dbReference type="EMBL" id="KAF2595563.1"/>
    </source>
</evidence>
<name>A0A8S9KQD2_BRACR</name>
<proteinExistence type="predicted"/>
<dbReference type="Proteomes" id="UP000712281">
    <property type="component" value="Unassembled WGS sequence"/>
</dbReference>
<accession>A0A8S9KQD2</accession>
<organism evidence="1 2">
    <name type="scientific">Brassica cretica</name>
    <name type="common">Mustard</name>
    <dbReference type="NCBI Taxonomy" id="69181"/>
    <lineage>
        <taxon>Eukaryota</taxon>
        <taxon>Viridiplantae</taxon>
        <taxon>Streptophyta</taxon>
        <taxon>Embryophyta</taxon>
        <taxon>Tracheophyta</taxon>
        <taxon>Spermatophyta</taxon>
        <taxon>Magnoliopsida</taxon>
        <taxon>eudicotyledons</taxon>
        <taxon>Gunneridae</taxon>
        <taxon>Pentapetalae</taxon>
        <taxon>rosids</taxon>
        <taxon>malvids</taxon>
        <taxon>Brassicales</taxon>
        <taxon>Brassicaceae</taxon>
        <taxon>Brassiceae</taxon>
        <taxon>Brassica</taxon>
    </lineage>
</organism>
<gene>
    <name evidence="1" type="ORF">F2Q68_00009091</name>
</gene>
<evidence type="ECO:0000313" key="2">
    <source>
        <dbReference type="Proteomes" id="UP000712281"/>
    </source>
</evidence>